<reference evidence="2 3" key="1">
    <citation type="submission" date="2019-09" db="EMBL/GenBank/DDBJ databases">
        <authorList>
            <person name="Chandra G."/>
            <person name="Truman W A."/>
        </authorList>
    </citation>
    <scope>NUCLEOTIDE SEQUENCE [LARGE SCALE GENOMIC DNA]</scope>
    <source>
        <strain evidence="2">PS928</strain>
    </source>
</reference>
<dbReference type="EMBL" id="CABVJF010000040">
    <property type="protein sequence ID" value="VVQ26084.1"/>
    <property type="molecule type" value="Genomic_DNA"/>
</dbReference>
<evidence type="ECO:0000313" key="3">
    <source>
        <dbReference type="Proteomes" id="UP000381378"/>
    </source>
</evidence>
<dbReference type="OrthoDB" id="1042522at2"/>
<name>A0A5E7VTU0_PSEFL</name>
<accession>A0A5E7VTU0</accession>
<dbReference type="Proteomes" id="UP000381378">
    <property type="component" value="Unassembled WGS sequence"/>
</dbReference>
<evidence type="ECO:0000313" key="2">
    <source>
        <dbReference type="EMBL" id="VVQ26084.1"/>
    </source>
</evidence>
<organism evidence="2 3">
    <name type="scientific">Pseudomonas fluorescens</name>
    <dbReference type="NCBI Taxonomy" id="294"/>
    <lineage>
        <taxon>Bacteria</taxon>
        <taxon>Pseudomonadati</taxon>
        <taxon>Pseudomonadota</taxon>
        <taxon>Gammaproteobacteria</taxon>
        <taxon>Pseudomonadales</taxon>
        <taxon>Pseudomonadaceae</taxon>
        <taxon>Pseudomonas</taxon>
    </lineage>
</organism>
<protein>
    <recommendedName>
        <fullName evidence="1">Antirepressor protein ant N-terminal domain-containing protein</fullName>
    </recommendedName>
</protein>
<dbReference type="Pfam" id="PF10547">
    <property type="entry name" value="P22_AR_N"/>
    <property type="match status" value="1"/>
</dbReference>
<dbReference type="InterPro" id="IPR018875">
    <property type="entry name" value="Antirepressor_Ant_N"/>
</dbReference>
<gene>
    <name evidence="2" type="ORF">PS928_06348</name>
</gene>
<dbReference type="RefSeq" id="WP_150788208.1">
    <property type="nucleotide sequence ID" value="NZ_CABVJF010000040.1"/>
</dbReference>
<evidence type="ECO:0000259" key="1">
    <source>
        <dbReference type="Pfam" id="PF10547"/>
    </source>
</evidence>
<sequence>MQEHLMPVPFYEDTVVLVGQGTDPFVAMKPIVNNMGLDWETQLRRLEERFNSAVVELTTTGGDGKQYAMTCLLLCKLAAWLYSISPDKVKPEFRAKVVRYQEECDDVLWDYWTKGSTSRAGSQNIAQLIALSRHRVALLKELSRTCDNAIRTAIHEQVALASHQLGLSVPDLTSIGTGTGTPPPANMLVEFWGALAFLASKGVRYNHCTPSKDFLYLQLPHLAQLFKKHDIQIKFTRELRQAMRESKHPRYISNTTQHSAIERISLKCWVFEWPVRRERDVFEALDKYPVRQNTA</sequence>
<feature type="domain" description="Antirepressor protein ant N-terminal" evidence="1">
    <location>
        <begin position="8"/>
        <end position="116"/>
    </location>
</feature>
<proteinExistence type="predicted"/>
<dbReference type="PRINTS" id="PR01994">
    <property type="entry name" value="ANTIREPRESSR"/>
</dbReference>
<dbReference type="AlphaFoldDB" id="A0A5E7VTU0"/>